<dbReference type="AlphaFoldDB" id="A0A1G1W4T1"/>
<feature type="transmembrane region" description="Helical" evidence="1">
    <location>
        <begin position="72"/>
        <end position="95"/>
    </location>
</feature>
<accession>A0A1G1W4T1</accession>
<organism evidence="2 3">
    <name type="scientific">Candidatus Woykebacteria bacterium GWA1_44_8</name>
    <dbReference type="NCBI Taxonomy" id="1802591"/>
    <lineage>
        <taxon>Bacteria</taxon>
        <taxon>Candidatus Woykeibacteriota</taxon>
    </lineage>
</organism>
<reference evidence="2 3" key="1">
    <citation type="journal article" date="2016" name="Nat. Commun.">
        <title>Thousands of microbial genomes shed light on interconnected biogeochemical processes in an aquifer system.</title>
        <authorList>
            <person name="Anantharaman K."/>
            <person name="Brown C.T."/>
            <person name="Hug L.A."/>
            <person name="Sharon I."/>
            <person name="Castelle C.J."/>
            <person name="Probst A.J."/>
            <person name="Thomas B.C."/>
            <person name="Singh A."/>
            <person name="Wilkins M.J."/>
            <person name="Karaoz U."/>
            <person name="Brodie E.L."/>
            <person name="Williams K.H."/>
            <person name="Hubbard S.S."/>
            <person name="Banfield J.F."/>
        </authorList>
    </citation>
    <scope>NUCLEOTIDE SEQUENCE [LARGE SCALE GENOMIC DNA]</scope>
</reference>
<dbReference type="Proteomes" id="UP000176299">
    <property type="component" value="Unassembled WGS sequence"/>
</dbReference>
<evidence type="ECO:0000256" key="1">
    <source>
        <dbReference type="SAM" id="Phobius"/>
    </source>
</evidence>
<sequence length="168" mass="19559">MKRKPRGFELSQKPASVKILQWTYLAAFLSIVATATIIHNTERPFLDILRIPTFFRLAEPYVGFSYKASLTIYHFTFAYFLLLILVDAVCLFWYSNKFLKQLSLLSSYIGFFLIGFILLYFLYSSFLIGFADRQAAVSALIFFLLSLTFFVLDLITFFVEEEGIYHSR</sequence>
<feature type="transmembrane region" description="Helical" evidence="1">
    <location>
        <begin position="21"/>
        <end position="39"/>
    </location>
</feature>
<comment type="caution">
    <text evidence="2">The sequence shown here is derived from an EMBL/GenBank/DDBJ whole genome shotgun (WGS) entry which is preliminary data.</text>
</comment>
<feature type="transmembrane region" description="Helical" evidence="1">
    <location>
        <begin position="102"/>
        <end position="123"/>
    </location>
</feature>
<dbReference type="STRING" id="1802591.A2113_02295"/>
<protein>
    <submittedName>
        <fullName evidence="2">Uncharacterized protein</fullName>
    </submittedName>
</protein>
<keyword evidence="1" id="KW-0812">Transmembrane</keyword>
<keyword evidence="1" id="KW-1133">Transmembrane helix</keyword>
<keyword evidence="1" id="KW-0472">Membrane</keyword>
<evidence type="ECO:0000313" key="3">
    <source>
        <dbReference type="Proteomes" id="UP000176299"/>
    </source>
</evidence>
<gene>
    <name evidence="2" type="ORF">A2113_02295</name>
</gene>
<feature type="transmembrane region" description="Helical" evidence="1">
    <location>
        <begin position="135"/>
        <end position="159"/>
    </location>
</feature>
<proteinExistence type="predicted"/>
<evidence type="ECO:0000313" key="2">
    <source>
        <dbReference type="EMBL" id="OGY22696.1"/>
    </source>
</evidence>
<dbReference type="EMBL" id="MHCN01000001">
    <property type="protein sequence ID" value="OGY22696.1"/>
    <property type="molecule type" value="Genomic_DNA"/>
</dbReference>
<name>A0A1G1W4T1_9BACT</name>